<organism evidence="12 13">
    <name type="scientific">Salicibibacter kimchii</name>
    <dbReference type="NCBI Taxonomy" id="2099786"/>
    <lineage>
        <taxon>Bacteria</taxon>
        <taxon>Bacillati</taxon>
        <taxon>Bacillota</taxon>
        <taxon>Bacilli</taxon>
        <taxon>Bacillales</taxon>
        <taxon>Bacillaceae</taxon>
        <taxon>Salicibibacter</taxon>
    </lineage>
</organism>
<feature type="transmembrane region" description="Helical" evidence="11">
    <location>
        <begin position="434"/>
        <end position="450"/>
    </location>
</feature>
<feature type="transmembrane region" description="Helical" evidence="11">
    <location>
        <begin position="216"/>
        <end position="236"/>
    </location>
</feature>
<evidence type="ECO:0000256" key="7">
    <source>
        <dbReference type="ARBA" id="ARBA00022989"/>
    </source>
</evidence>
<evidence type="ECO:0000256" key="11">
    <source>
        <dbReference type="SAM" id="Phobius"/>
    </source>
</evidence>
<evidence type="ECO:0000256" key="10">
    <source>
        <dbReference type="SAM" id="MobiDB-lite"/>
    </source>
</evidence>
<dbReference type="Proteomes" id="UP000252100">
    <property type="component" value="Chromosome"/>
</dbReference>
<dbReference type="GO" id="GO:0015293">
    <property type="term" value="F:symporter activity"/>
    <property type="evidence" value="ECO:0007669"/>
    <property type="project" value="UniProtKB-KW"/>
</dbReference>
<evidence type="ECO:0000256" key="5">
    <source>
        <dbReference type="ARBA" id="ARBA00022692"/>
    </source>
</evidence>
<keyword evidence="13" id="KW-1185">Reference proteome</keyword>
<dbReference type="CDD" id="cd01115">
    <property type="entry name" value="SLC13_permease"/>
    <property type="match status" value="1"/>
</dbReference>
<dbReference type="PANTHER" id="PTHR10283:SF82">
    <property type="entry name" value="SOLUTE CARRIER FAMILY 13 MEMBER 2"/>
    <property type="match status" value="1"/>
</dbReference>
<accession>A0A345C4B1</accession>
<sequence length="530" mass="57105">MCSFMMGSPGGNATDKRGRMEKVSGKMTGGQPPKRGGEISKKRAIGLILGPVLFFIILFLFQTEGLSPEARGVLAGTVWIATWWITEALPIPVTALLPIILFPMVTSLEVGEVTPNYGDDIVFLFLGGFVIALALERWNLHKRIALTIISLIGTSTNRIVLGFMIATGFLSMWISNTATAMMMVPIGTAIIFQVGRSLHEENIENAEVQENQFAKGLMIAIAMSASIGGLGTIIGTPPNTILAGSLNEIFDIDLSFAGWMTFGVPLAVILLSFAWIYLVKIAFPMKMKHIPGGKELIHEQRTGLGKMSPEEKMVLTIFTLTALAWITRSFLLEDIIPGIDDTMIAIIAAVVLFVLPSKTYKGDKLMTWHAAKDVPWGILILFGGGLAIAGAFQDSGLDVWIGEQLTILQGIEFVFILLGVTLLVVFLTEITSNTASATMLMPIMASLAVAMDVHPFALMVPAAVAASCAFMLPVATPPNAVVFGSGYLRMGDMVKAGLWMNLIAIIVTVVLVMFLLPAVWDIDLTVFPNG</sequence>
<evidence type="ECO:0000313" key="13">
    <source>
        <dbReference type="Proteomes" id="UP000252100"/>
    </source>
</evidence>
<dbReference type="GO" id="GO:0015141">
    <property type="term" value="F:succinate transmembrane transporter activity"/>
    <property type="evidence" value="ECO:0007669"/>
    <property type="project" value="UniProtKB-ARBA"/>
</dbReference>
<dbReference type="PROSITE" id="PS01271">
    <property type="entry name" value="NA_SULFATE"/>
    <property type="match status" value="1"/>
</dbReference>
<evidence type="ECO:0000256" key="4">
    <source>
        <dbReference type="ARBA" id="ARBA00022448"/>
    </source>
</evidence>
<feature type="transmembrane region" description="Helical" evidence="11">
    <location>
        <begin position="256"/>
        <end position="278"/>
    </location>
</feature>
<feature type="transmembrane region" description="Helical" evidence="11">
    <location>
        <begin position="145"/>
        <end position="166"/>
    </location>
</feature>
<evidence type="ECO:0000256" key="1">
    <source>
        <dbReference type="ARBA" id="ARBA00004141"/>
    </source>
</evidence>
<name>A0A345C4B1_9BACI</name>
<feature type="transmembrane region" description="Helical" evidence="11">
    <location>
        <begin position="172"/>
        <end position="195"/>
    </location>
</feature>
<dbReference type="EMBL" id="CP031092">
    <property type="protein sequence ID" value="AXF58042.1"/>
    <property type="molecule type" value="Genomic_DNA"/>
</dbReference>
<evidence type="ECO:0000313" key="12">
    <source>
        <dbReference type="EMBL" id="AXF58042.1"/>
    </source>
</evidence>
<dbReference type="InterPro" id="IPR001898">
    <property type="entry name" value="SLC13A/DASS"/>
</dbReference>
<dbReference type="Pfam" id="PF00939">
    <property type="entry name" value="Na_sulph_symp"/>
    <property type="match status" value="1"/>
</dbReference>
<dbReference type="AlphaFoldDB" id="A0A345C4B1"/>
<keyword evidence="8 11" id="KW-0472">Membrane</keyword>
<dbReference type="GO" id="GO:0005886">
    <property type="term" value="C:plasma membrane"/>
    <property type="evidence" value="ECO:0007669"/>
    <property type="project" value="TreeGrafter"/>
</dbReference>
<comment type="subcellular location">
    <subcellularLocation>
        <location evidence="1">Membrane</location>
        <topology evidence="1">Multi-pass membrane protein</topology>
    </subcellularLocation>
</comment>
<feature type="transmembrane region" description="Helical" evidence="11">
    <location>
        <begin position="405"/>
        <end position="427"/>
    </location>
</feature>
<dbReference type="NCBIfam" id="TIGR00785">
    <property type="entry name" value="dass"/>
    <property type="match status" value="1"/>
</dbReference>
<feature type="transmembrane region" description="Helical" evidence="11">
    <location>
        <begin position="313"/>
        <end position="332"/>
    </location>
</feature>
<evidence type="ECO:0000256" key="9">
    <source>
        <dbReference type="ARBA" id="ARBA00031174"/>
    </source>
</evidence>
<proteinExistence type="inferred from homology"/>
<feature type="transmembrane region" description="Helical" evidence="11">
    <location>
        <begin position="338"/>
        <end position="355"/>
    </location>
</feature>
<feature type="transmembrane region" description="Helical" evidence="11">
    <location>
        <begin position="44"/>
        <end position="61"/>
    </location>
</feature>
<feature type="transmembrane region" description="Helical" evidence="11">
    <location>
        <begin position="496"/>
        <end position="520"/>
    </location>
</feature>
<keyword evidence="6" id="KW-0769">Symport</keyword>
<keyword evidence="4" id="KW-0813">Transport</keyword>
<reference evidence="12 13" key="1">
    <citation type="journal article" date="2018" name="J. Microbiol.">
        <title>Salicibibacter kimchii gen. nov., sp. nov., a moderately halophilic and alkalitolerant bacterium in the family Bacillaceae, isolated from kimchi.</title>
        <authorList>
            <person name="Jang J.Y."/>
            <person name="Oh Y.J."/>
            <person name="Lim S.K."/>
            <person name="Park H.K."/>
            <person name="Lee C."/>
            <person name="Kim J.Y."/>
            <person name="Lee M.A."/>
            <person name="Choi H.J."/>
        </authorList>
    </citation>
    <scope>NUCLEOTIDE SEQUENCE [LARGE SCALE GENOMIC DNA]</scope>
    <source>
        <strain evidence="12 13">NKC1-1</strain>
    </source>
</reference>
<keyword evidence="7 11" id="KW-1133">Transmembrane helix</keyword>
<dbReference type="InterPro" id="IPR031312">
    <property type="entry name" value="Na/sul_symport_CS"/>
</dbReference>
<dbReference type="OrthoDB" id="9766267at2"/>
<dbReference type="PANTHER" id="PTHR10283">
    <property type="entry name" value="SOLUTE CARRIER FAMILY 13 MEMBER"/>
    <property type="match status" value="1"/>
</dbReference>
<evidence type="ECO:0000256" key="8">
    <source>
        <dbReference type="ARBA" id="ARBA00023136"/>
    </source>
</evidence>
<feature type="transmembrane region" description="Helical" evidence="11">
    <location>
        <begin position="73"/>
        <end position="101"/>
    </location>
</feature>
<keyword evidence="5 11" id="KW-0812">Transmembrane</keyword>
<evidence type="ECO:0000256" key="6">
    <source>
        <dbReference type="ARBA" id="ARBA00022847"/>
    </source>
</evidence>
<evidence type="ECO:0000256" key="3">
    <source>
        <dbReference type="ARBA" id="ARBA00020150"/>
    </source>
</evidence>
<feature type="transmembrane region" description="Helical" evidence="11">
    <location>
        <begin position="121"/>
        <end position="138"/>
    </location>
</feature>
<feature type="compositionally biased region" description="Basic and acidic residues" evidence="10">
    <location>
        <begin position="14"/>
        <end position="24"/>
    </location>
</feature>
<evidence type="ECO:0000256" key="2">
    <source>
        <dbReference type="ARBA" id="ARBA00006772"/>
    </source>
</evidence>
<feature type="transmembrane region" description="Helical" evidence="11">
    <location>
        <begin position="456"/>
        <end position="475"/>
    </location>
</feature>
<comment type="similarity">
    <text evidence="2">Belongs to the SLC13A/DASS transporter (TC 2.A.47) family. NADC subfamily.</text>
</comment>
<feature type="region of interest" description="Disordered" evidence="10">
    <location>
        <begin position="1"/>
        <end position="38"/>
    </location>
</feature>
<dbReference type="KEGG" id="rue:DT065_17070"/>
<gene>
    <name evidence="12" type="ORF">DT065_17070</name>
</gene>
<feature type="transmembrane region" description="Helical" evidence="11">
    <location>
        <begin position="376"/>
        <end position="393"/>
    </location>
</feature>
<protein>
    <recommendedName>
        <fullName evidence="3">Sodium-dependent dicarboxylate transporter SdcS</fullName>
    </recommendedName>
    <alternativeName>
        <fullName evidence="9">Na(+)/dicarboxylate symporter</fullName>
    </alternativeName>
</protein>